<evidence type="ECO:0000313" key="2">
    <source>
        <dbReference type="Proteomes" id="UP000027822"/>
    </source>
</evidence>
<organism evidence="1 2">
    <name type="scientific">Bacillus manliponensis</name>
    <dbReference type="NCBI Taxonomy" id="574376"/>
    <lineage>
        <taxon>Bacteria</taxon>
        <taxon>Bacillati</taxon>
        <taxon>Bacillota</taxon>
        <taxon>Bacilli</taxon>
        <taxon>Bacillales</taxon>
        <taxon>Bacillaceae</taxon>
        <taxon>Bacillus</taxon>
        <taxon>Bacillus cereus group</taxon>
    </lineage>
</organism>
<dbReference type="AlphaFoldDB" id="A0A073JPW3"/>
<accession>A0A073JPW3</accession>
<reference evidence="1 2" key="1">
    <citation type="submission" date="2014-06" db="EMBL/GenBank/DDBJ databases">
        <title>Draft genome sequence of Bacillus manliponensis JCM 15802 (MCCC 1A00708).</title>
        <authorList>
            <person name="Lai Q."/>
            <person name="Liu Y."/>
            <person name="Shao Z."/>
        </authorList>
    </citation>
    <scope>NUCLEOTIDE SEQUENCE [LARGE SCALE GENOMIC DNA]</scope>
    <source>
        <strain evidence="1 2">JCM 15802</strain>
    </source>
</reference>
<comment type="caution">
    <text evidence="1">The sequence shown here is derived from an EMBL/GenBank/DDBJ whole genome shotgun (WGS) entry which is preliminary data.</text>
</comment>
<feature type="non-terminal residue" evidence="1">
    <location>
        <position position="1"/>
    </location>
</feature>
<keyword evidence="2" id="KW-1185">Reference proteome</keyword>
<protein>
    <submittedName>
        <fullName evidence="1">Uncharacterized protein</fullName>
    </submittedName>
</protein>
<proteinExistence type="predicted"/>
<dbReference type="STRING" id="574376.BAMA_18430"/>
<sequence length="193" mass="22359">ITDLRMKSDLCGIVHGTVNQVDTSEIFHQFQDWFERMKEKGNSELASWTNEQKQLFIDWFNGLKDILSQNAETNILNKIHDIEVEIGEQIQLKTIHKTSVVGAINELADDYDEFSTDYDNYGVARKAEWKRSDGTLYRKSTLSNPDIRGNYLSQQVVYYAANGTTAVKTQQWAYTYDNRDNKTSEKKISEVFH</sequence>
<dbReference type="EMBL" id="JOTN01000045">
    <property type="protein sequence ID" value="KEK17119.1"/>
    <property type="molecule type" value="Genomic_DNA"/>
</dbReference>
<evidence type="ECO:0000313" key="1">
    <source>
        <dbReference type="EMBL" id="KEK17119.1"/>
    </source>
</evidence>
<name>A0A073JPW3_9BACI</name>
<gene>
    <name evidence="1" type="ORF">BAMA_18430</name>
</gene>
<dbReference type="Proteomes" id="UP000027822">
    <property type="component" value="Unassembled WGS sequence"/>
</dbReference>